<feature type="non-terminal residue" evidence="1">
    <location>
        <position position="1"/>
    </location>
</feature>
<gene>
    <name evidence="1" type="ORF">RPERSI_LOCUS27420</name>
</gene>
<organism evidence="1 2">
    <name type="scientific">Racocetra persica</name>
    <dbReference type="NCBI Taxonomy" id="160502"/>
    <lineage>
        <taxon>Eukaryota</taxon>
        <taxon>Fungi</taxon>
        <taxon>Fungi incertae sedis</taxon>
        <taxon>Mucoromycota</taxon>
        <taxon>Glomeromycotina</taxon>
        <taxon>Glomeromycetes</taxon>
        <taxon>Diversisporales</taxon>
        <taxon>Gigasporaceae</taxon>
        <taxon>Racocetra</taxon>
    </lineage>
</organism>
<feature type="non-terminal residue" evidence="1">
    <location>
        <position position="179"/>
    </location>
</feature>
<reference evidence="1" key="1">
    <citation type="submission" date="2021-06" db="EMBL/GenBank/DDBJ databases">
        <authorList>
            <person name="Kallberg Y."/>
            <person name="Tangrot J."/>
            <person name="Rosling A."/>
        </authorList>
    </citation>
    <scope>NUCLEOTIDE SEQUENCE</scope>
    <source>
        <strain evidence="1">MA461A</strain>
    </source>
</reference>
<dbReference type="Proteomes" id="UP000789920">
    <property type="component" value="Unassembled WGS sequence"/>
</dbReference>
<dbReference type="EMBL" id="CAJVQC010096711">
    <property type="protein sequence ID" value="CAG8829139.1"/>
    <property type="molecule type" value="Genomic_DNA"/>
</dbReference>
<name>A0ACA9S6R6_9GLOM</name>
<evidence type="ECO:0000313" key="1">
    <source>
        <dbReference type="EMBL" id="CAG8829139.1"/>
    </source>
</evidence>
<comment type="caution">
    <text evidence="1">The sequence shown here is derived from an EMBL/GenBank/DDBJ whole genome shotgun (WGS) entry which is preliminary data.</text>
</comment>
<protein>
    <submittedName>
        <fullName evidence="1">8530_t:CDS:1</fullName>
    </submittedName>
</protein>
<accession>A0ACA9S6R6</accession>
<sequence>MSDLAVTDHENFANNKMPNLGCEIEDFQHYTWQITGWGNLDEWVISPEFIAGGWRWRILLYPFGNNNVDFVSIYLDTATNGAPNGWHSCAQFALTLWNSEDPTLYVCHTANNRFNAEAPNWGYPQFCEQRNLFVPMENQTRPLIENDSCNITVFVRVIKDQTGFLWHNFKNYDSKRETG</sequence>
<proteinExistence type="predicted"/>
<evidence type="ECO:0000313" key="2">
    <source>
        <dbReference type="Proteomes" id="UP000789920"/>
    </source>
</evidence>
<keyword evidence="2" id="KW-1185">Reference proteome</keyword>